<evidence type="ECO:0000256" key="1">
    <source>
        <dbReference type="SAM" id="MobiDB-lite"/>
    </source>
</evidence>
<gene>
    <name evidence="2" type="ORF">NAEGRDRAFT_76150</name>
</gene>
<dbReference type="EMBL" id="GG738936">
    <property type="protein sequence ID" value="EFC36183.1"/>
    <property type="molecule type" value="Genomic_DNA"/>
</dbReference>
<feature type="region of interest" description="Disordered" evidence="1">
    <location>
        <begin position="95"/>
        <end position="115"/>
    </location>
</feature>
<reference evidence="2 3" key="1">
    <citation type="journal article" date="2010" name="Cell">
        <title>The genome of Naegleria gruberi illuminates early eukaryotic versatility.</title>
        <authorList>
            <person name="Fritz-Laylin L.K."/>
            <person name="Prochnik S.E."/>
            <person name="Ginger M.L."/>
            <person name="Dacks J.B."/>
            <person name="Carpenter M.L."/>
            <person name="Field M.C."/>
            <person name="Kuo A."/>
            <person name="Paredez A."/>
            <person name="Chapman J."/>
            <person name="Pham J."/>
            <person name="Shu S."/>
            <person name="Neupane R."/>
            <person name="Cipriano M."/>
            <person name="Mancuso J."/>
            <person name="Tu H."/>
            <person name="Salamov A."/>
            <person name="Lindquist E."/>
            <person name="Shapiro H."/>
            <person name="Lucas S."/>
            <person name="Grigoriev I.V."/>
            <person name="Cande W.Z."/>
            <person name="Fulton C."/>
            <person name="Rokhsar D.S."/>
            <person name="Dawson S.C."/>
        </authorList>
    </citation>
    <scope>NUCLEOTIDE SEQUENCE [LARGE SCALE GENOMIC DNA]</scope>
    <source>
        <strain evidence="2 3">NEG-M</strain>
    </source>
</reference>
<dbReference type="KEGG" id="ngr:NAEGRDRAFT_76150"/>
<feature type="compositionally biased region" description="Polar residues" evidence="1">
    <location>
        <begin position="105"/>
        <end position="115"/>
    </location>
</feature>
<dbReference type="InParanoid" id="D2W420"/>
<keyword evidence="3" id="KW-1185">Reference proteome</keyword>
<sequence length="181" mass="20876">MHTWCNSRSAKVSFIDETKRVKTKLEGKCRKQEPKLKRLRKDMQNNKLLKNYFVFHNEDPNADVFIYKVIQEETDDETIRNQDTVIFTEKIESKRSINEHGHSPSIPTKQPISPSNNSSEFLNIASFLSSLPLNSIDQLDVPTLKSLFGFANETNPQQPSQESSYNFEALLLFSDDESTFL</sequence>
<organism evidence="3">
    <name type="scientific">Naegleria gruberi</name>
    <name type="common">Amoeba</name>
    <dbReference type="NCBI Taxonomy" id="5762"/>
    <lineage>
        <taxon>Eukaryota</taxon>
        <taxon>Discoba</taxon>
        <taxon>Heterolobosea</taxon>
        <taxon>Tetramitia</taxon>
        <taxon>Eutetramitia</taxon>
        <taxon>Vahlkampfiidae</taxon>
        <taxon>Naegleria</taxon>
    </lineage>
</organism>
<dbReference type="Proteomes" id="UP000006671">
    <property type="component" value="Unassembled WGS sequence"/>
</dbReference>
<evidence type="ECO:0000313" key="3">
    <source>
        <dbReference type="Proteomes" id="UP000006671"/>
    </source>
</evidence>
<accession>D2W420</accession>
<proteinExistence type="predicted"/>
<dbReference type="GeneID" id="8860885"/>
<name>D2W420_NAEGR</name>
<dbReference type="AlphaFoldDB" id="D2W420"/>
<dbReference type="RefSeq" id="XP_002668927.1">
    <property type="nucleotide sequence ID" value="XM_002668881.1"/>
</dbReference>
<dbReference type="VEuPathDB" id="AmoebaDB:NAEGRDRAFT_76150"/>
<evidence type="ECO:0000313" key="2">
    <source>
        <dbReference type="EMBL" id="EFC36183.1"/>
    </source>
</evidence>
<protein>
    <submittedName>
        <fullName evidence="2">Predicted protein</fullName>
    </submittedName>
</protein>